<reference evidence="1 2" key="1">
    <citation type="journal article" date="2019" name="Int. J. Syst. Evol. Microbiol.">
        <title>The Global Catalogue of Microorganisms (GCM) 10K type strain sequencing project: providing services to taxonomists for standard genome sequencing and annotation.</title>
        <authorList>
            <consortium name="The Broad Institute Genomics Platform"/>
            <consortium name="The Broad Institute Genome Sequencing Center for Infectious Disease"/>
            <person name="Wu L."/>
            <person name="Ma J."/>
        </authorList>
    </citation>
    <scope>NUCLEOTIDE SEQUENCE [LARGE SCALE GENOMIC DNA]</scope>
    <source>
        <strain evidence="1 2">JCM 11448</strain>
    </source>
</reference>
<dbReference type="Proteomes" id="UP001500282">
    <property type="component" value="Unassembled WGS sequence"/>
</dbReference>
<protein>
    <submittedName>
        <fullName evidence="1">Uncharacterized protein</fullName>
    </submittedName>
</protein>
<comment type="caution">
    <text evidence="1">The sequence shown here is derived from an EMBL/GenBank/DDBJ whole genome shotgun (WGS) entry which is preliminary data.</text>
</comment>
<evidence type="ECO:0000313" key="2">
    <source>
        <dbReference type="Proteomes" id="UP001500282"/>
    </source>
</evidence>
<evidence type="ECO:0000313" key="1">
    <source>
        <dbReference type="EMBL" id="GAA1288751.1"/>
    </source>
</evidence>
<name>A0ABN1X6N6_9ACTN</name>
<organism evidence="1 2">
    <name type="scientific">Streptomyces javensis</name>
    <dbReference type="NCBI Taxonomy" id="114698"/>
    <lineage>
        <taxon>Bacteria</taxon>
        <taxon>Bacillati</taxon>
        <taxon>Actinomycetota</taxon>
        <taxon>Actinomycetes</taxon>
        <taxon>Kitasatosporales</taxon>
        <taxon>Streptomycetaceae</taxon>
        <taxon>Streptomyces</taxon>
        <taxon>Streptomyces violaceusniger group</taxon>
    </lineage>
</organism>
<dbReference type="EMBL" id="BAAAIH010000041">
    <property type="protein sequence ID" value="GAA1288751.1"/>
    <property type="molecule type" value="Genomic_DNA"/>
</dbReference>
<gene>
    <name evidence="1" type="ORF">GCM10009579_60580</name>
</gene>
<proteinExistence type="predicted"/>
<sequence>MRLGVRLRHARAVDVGGLLDETVIGLVVVARVPDNAQIAFDDGRLRPLRDKRAADDQ</sequence>
<keyword evidence="2" id="KW-1185">Reference proteome</keyword>
<accession>A0ABN1X6N6</accession>